<evidence type="ECO:0008006" key="2">
    <source>
        <dbReference type="Google" id="ProtNLM"/>
    </source>
</evidence>
<comment type="caution">
    <text evidence="1">The sequence shown here is derived from an EMBL/GenBank/DDBJ whole genome shotgun (WGS) entry which is preliminary data.</text>
</comment>
<evidence type="ECO:0000313" key="1">
    <source>
        <dbReference type="EMBL" id="KKM95169.1"/>
    </source>
</evidence>
<dbReference type="AlphaFoldDB" id="A0A0F9LJE3"/>
<proteinExistence type="predicted"/>
<gene>
    <name evidence="1" type="ORF">LCGC14_1190950</name>
</gene>
<name>A0A0F9LJE3_9ZZZZ</name>
<dbReference type="EMBL" id="LAZR01006045">
    <property type="protein sequence ID" value="KKM95169.1"/>
    <property type="molecule type" value="Genomic_DNA"/>
</dbReference>
<sequence length="323" mass="34134">MVVGENHMTLIRQFQLNDPDTNRLARINPGNGALAVDQTIRLIGPQFVGSTIDDRFWTLANNGAASAAALANGLVSLTSGTANSGSGSLLSVQHARFLFVNPNEFRMVTRVTDATVADCTRRWGAAKITAGTPLTLDNGFYFSLDGAGVLSVNYKTAGGGATSIASGSFNGDVTTYVVDTNAHAYEILYYESQIWFIIDAVLIHSVVATTAKLTDDFSLHILAESVNSGSGTTSGVLEVFASSILRIGSPTTIPIFVNLNANATTVLKRSEGKLHRITVNEFGANSVITVYDNTAAAGATIATIDSSLEQSFEYGCEFQDGLT</sequence>
<reference evidence="1" key="1">
    <citation type="journal article" date="2015" name="Nature">
        <title>Complex archaea that bridge the gap between prokaryotes and eukaryotes.</title>
        <authorList>
            <person name="Spang A."/>
            <person name="Saw J.H."/>
            <person name="Jorgensen S.L."/>
            <person name="Zaremba-Niedzwiedzka K."/>
            <person name="Martijn J."/>
            <person name="Lind A.E."/>
            <person name="van Eijk R."/>
            <person name="Schleper C."/>
            <person name="Guy L."/>
            <person name="Ettema T.J."/>
        </authorList>
    </citation>
    <scope>NUCLEOTIDE SEQUENCE</scope>
</reference>
<feature type="non-terminal residue" evidence="1">
    <location>
        <position position="323"/>
    </location>
</feature>
<organism evidence="1">
    <name type="scientific">marine sediment metagenome</name>
    <dbReference type="NCBI Taxonomy" id="412755"/>
    <lineage>
        <taxon>unclassified sequences</taxon>
        <taxon>metagenomes</taxon>
        <taxon>ecological metagenomes</taxon>
    </lineage>
</organism>
<accession>A0A0F9LJE3</accession>
<protein>
    <recommendedName>
        <fullName evidence="2">Ubiquitin-activating enzyme E1 FCCH domain-containing protein</fullName>
    </recommendedName>
</protein>